<dbReference type="Pfam" id="PF07228">
    <property type="entry name" value="SpoIIE"/>
    <property type="match status" value="1"/>
</dbReference>
<evidence type="ECO:0000256" key="2">
    <source>
        <dbReference type="SAM" id="Coils"/>
    </source>
</evidence>
<keyword evidence="3" id="KW-1133">Transmembrane helix</keyword>
<gene>
    <name evidence="5" type="ORF">G3570_07435</name>
</gene>
<feature type="transmembrane region" description="Helical" evidence="3">
    <location>
        <begin position="338"/>
        <end position="356"/>
    </location>
</feature>
<reference evidence="5 6" key="1">
    <citation type="submission" date="2020-02" db="EMBL/GenBank/DDBJ databases">
        <title>Balneolaceae bacterium YR4-1, complete genome.</title>
        <authorList>
            <person name="Li Y."/>
            <person name="Wu S."/>
        </authorList>
    </citation>
    <scope>NUCLEOTIDE SEQUENCE [LARGE SCALE GENOMIC DNA]</scope>
    <source>
        <strain evidence="5 6">YR4-1</strain>
    </source>
</reference>
<accession>A0A6M1SN29</accession>
<keyword evidence="1" id="KW-0378">Hydrolase</keyword>
<dbReference type="InterPro" id="IPR052016">
    <property type="entry name" value="Bact_Sigma-Reg"/>
</dbReference>
<keyword evidence="3" id="KW-0812">Transmembrane</keyword>
<feature type="transmembrane region" description="Helical" evidence="3">
    <location>
        <begin position="254"/>
        <end position="275"/>
    </location>
</feature>
<evidence type="ECO:0000313" key="6">
    <source>
        <dbReference type="Proteomes" id="UP000473278"/>
    </source>
</evidence>
<name>A0A6M1SN29_9BACT</name>
<dbReference type="Gene3D" id="2.60.120.260">
    <property type="entry name" value="Galactose-binding domain-like"/>
    <property type="match status" value="1"/>
</dbReference>
<feature type="transmembrane region" description="Helical" evidence="3">
    <location>
        <begin position="287"/>
        <end position="305"/>
    </location>
</feature>
<dbReference type="Pfam" id="PF07695">
    <property type="entry name" value="7TMR-DISM_7TM"/>
    <property type="match status" value="1"/>
</dbReference>
<feature type="coiled-coil region" evidence="2">
    <location>
        <begin position="409"/>
        <end position="445"/>
    </location>
</feature>
<dbReference type="InterPro" id="IPR001932">
    <property type="entry name" value="PPM-type_phosphatase-like_dom"/>
</dbReference>
<dbReference type="InterPro" id="IPR008979">
    <property type="entry name" value="Galactose-bd-like_sf"/>
</dbReference>
<evidence type="ECO:0000313" key="5">
    <source>
        <dbReference type="EMBL" id="NGP76459.1"/>
    </source>
</evidence>
<comment type="caution">
    <text evidence="5">The sequence shown here is derived from an EMBL/GenBank/DDBJ whole genome shotgun (WGS) entry which is preliminary data.</text>
</comment>
<dbReference type="SUPFAM" id="SSF81606">
    <property type="entry name" value="PP2C-like"/>
    <property type="match status" value="1"/>
</dbReference>
<dbReference type="GO" id="GO:0016791">
    <property type="term" value="F:phosphatase activity"/>
    <property type="evidence" value="ECO:0007669"/>
    <property type="project" value="TreeGrafter"/>
</dbReference>
<dbReference type="PANTHER" id="PTHR43156">
    <property type="entry name" value="STAGE II SPORULATION PROTEIN E-RELATED"/>
    <property type="match status" value="1"/>
</dbReference>
<sequence length="673" mass="77149">MLAVFLPGTIQGQFTEEVINISASNFSVEDQTIYITDTWKFKPGDNINWADPALEDSSWQQVSTKLDPSELPFIEWEGIGWFRLHIKPDSSLVDYPLALIPDQHNGASEIYLNGEMLYQMGQVSIFEEDFVPYRDHQPRSIIFKDTTEQVLAVRFANHDAQSYNNYGFNAGFRFLLGDLNYHVESAIEKATTIPWAQMFYAGGLLAFTIIHFLLFAFYPAEKRNLYFALFAGFLSLLTFTLIKTNFSESPLMGITYFRFSLIALMLTVIYALRFAYSLFYKKTPIQFWFFLTAGLGLAVATWYNASGLGMYRDLFVMLTLVEILRVLTISFYKRKEGIWIVGFGLIGFVGGVLFTILSNMEIYTGNPILGNLYGSVILILSMSIYLSRDFAKTHKRLEYKLLEVKHLSERSLEQERINKEKEMERKLLEAENQRKSRELEEARALQLSMLPKQIPNNDHWDIAVFMETAQEVGGDYYDFSISKNGTMTIALGDATGHGMKAGIIVATAKSYFHTLANEHENMEMIRRMSSGIRNMDLKMMYMGMMLLKCEKHKIRYTSAGMPPSLYYCSKNREVKPMILKGMPLGSNVEYPYEEKELNMKNEDVLLLMSDGLMELFNEDRELLGLDRISRTFQECADSSASDIMSQVTKLIDKWSGSKDHEDDITVMILKAKN</sequence>
<dbReference type="SUPFAM" id="SSF49785">
    <property type="entry name" value="Galactose-binding domain-like"/>
    <property type="match status" value="1"/>
</dbReference>
<dbReference type="SMART" id="SM00331">
    <property type="entry name" value="PP2C_SIG"/>
    <property type="match status" value="1"/>
</dbReference>
<evidence type="ECO:0000256" key="1">
    <source>
        <dbReference type="ARBA" id="ARBA00022801"/>
    </source>
</evidence>
<dbReference type="RefSeq" id="WP_165140824.1">
    <property type="nucleotide sequence ID" value="NZ_JAALLT010000002.1"/>
</dbReference>
<dbReference type="InterPro" id="IPR011623">
    <property type="entry name" value="7TMR_DISM_rcpt_extracell_dom1"/>
</dbReference>
<dbReference type="Gene3D" id="3.60.40.10">
    <property type="entry name" value="PPM-type phosphatase domain"/>
    <property type="match status" value="1"/>
</dbReference>
<evidence type="ECO:0000256" key="3">
    <source>
        <dbReference type="SAM" id="Phobius"/>
    </source>
</evidence>
<organism evidence="5 6">
    <name type="scientific">Halalkalibaculum roseum</name>
    <dbReference type="NCBI Taxonomy" id="2709311"/>
    <lineage>
        <taxon>Bacteria</taxon>
        <taxon>Pseudomonadati</taxon>
        <taxon>Balneolota</taxon>
        <taxon>Balneolia</taxon>
        <taxon>Balneolales</taxon>
        <taxon>Balneolaceae</taxon>
        <taxon>Halalkalibaculum</taxon>
    </lineage>
</organism>
<dbReference type="EMBL" id="JAALLT010000002">
    <property type="protein sequence ID" value="NGP76459.1"/>
    <property type="molecule type" value="Genomic_DNA"/>
</dbReference>
<keyword evidence="3" id="KW-0472">Membrane</keyword>
<proteinExistence type="predicted"/>
<protein>
    <submittedName>
        <fullName evidence="5">SpoIIE family protein phosphatase</fullName>
    </submittedName>
</protein>
<feature type="domain" description="PPM-type phosphatase" evidence="4">
    <location>
        <begin position="457"/>
        <end position="671"/>
    </location>
</feature>
<dbReference type="InterPro" id="IPR036457">
    <property type="entry name" value="PPM-type-like_dom_sf"/>
</dbReference>
<dbReference type="PANTHER" id="PTHR43156:SF2">
    <property type="entry name" value="STAGE II SPORULATION PROTEIN E"/>
    <property type="match status" value="1"/>
</dbReference>
<feature type="transmembrane region" description="Helical" evidence="3">
    <location>
        <begin position="311"/>
        <end position="331"/>
    </location>
</feature>
<feature type="transmembrane region" description="Helical" evidence="3">
    <location>
        <begin position="198"/>
        <end position="218"/>
    </location>
</feature>
<feature type="transmembrane region" description="Helical" evidence="3">
    <location>
        <begin position="368"/>
        <end position="386"/>
    </location>
</feature>
<dbReference type="AlphaFoldDB" id="A0A6M1SN29"/>
<keyword evidence="2" id="KW-0175">Coiled coil</keyword>
<feature type="transmembrane region" description="Helical" evidence="3">
    <location>
        <begin position="225"/>
        <end position="242"/>
    </location>
</feature>
<dbReference type="Proteomes" id="UP000473278">
    <property type="component" value="Unassembled WGS sequence"/>
</dbReference>
<keyword evidence="6" id="KW-1185">Reference proteome</keyword>
<evidence type="ECO:0000259" key="4">
    <source>
        <dbReference type="SMART" id="SM00331"/>
    </source>
</evidence>